<dbReference type="CDD" id="cd00038">
    <property type="entry name" value="CAP_ED"/>
    <property type="match status" value="1"/>
</dbReference>
<dbReference type="PRINTS" id="PR00034">
    <property type="entry name" value="HTHCRP"/>
</dbReference>
<dbReference type="Proteomes" id="UP000054422">
    <property type="component" value="Unassembled WGS sequence"/>
</dbReference>
<dbReference type="InterPro" id="IPR036388">
    <property type="entry name" value="WH-like_DNA-bd_sf"/>
</dbReference>
<dbReference type="SMART" id="SM00100">
    <property type="entry name" value="cNMP"/>
    <property type="match status" value="1"/>
</dbReference>
<feature type="domain" description="HTH crp-type" evidence="4">
    <location>
        <begin position="154"/>
        <end position="226"/>
    </location>
</feature>
<dbReference type="PROSITE" id="PS51063">
    <property type="entry name" value="HTH_CRP_2"/>
    <property type="match status" value="1"/>
</dbReference>
<dbReference type="Gene3D" id="2.60.120.10">
    <property type="entry name" value="Jelly Rolls"/>
    <property type="match status" value="1"/>
</dbReference>
<dbReference type="SUPFAM" id="SSF46785">
    <property type="entry name" value="Winged helix' DNA-binding domain"/>
    <property type="match status" value="1"/>
</dbReference>
<dbReference type="Pfam" id="PF13545">
    <property type="entry name" value="HTH_Crp_2"/>
    <property type="match status" value="1"/>
</dbReference>
<evidence type="ECO:0000256" key="1">
    <source>
        <dbReference type="ARBA" id="ARBA00023015"/>
    </source>
</evidence>
<comment type="caution">
    <text evidence="5">The sequence shown here is derived from an EMBL/GenBank/DDBJ whole genome shotgun (WGS) entry which is preliminary data.</text>
</comment>
<keyword evidence="1" id="KW-0805">Transcription regulation</keyword>
<dbReference type="InterPro" id="IPR036390">
    <property type="entry name" value="WH_DNA-bd_sf"/>
</dbReference>
<evidence type="ECO:0000313" key="5">
    <source>
        <dbReference type="EMBL" id="KGP63709.1"/>
    </source>
</evidence>
<accession>A0A0A2SW77</accession>
<dbReference type="InterPro" id="IPR014710">
    <property type="entry name" value="RmlC-like_jellyroll"/>
</dbReference>
<keyword evidence="6" id="KW-1185">Reference proteome</keyword>
<dbReference type="GO" id="GO:0003677">
    <property type="term" value="F:DNA binding"/>
    <property type="evidence" value="ECO:0007669"/>
    <property type="project" value="UniProtKB-KW"/>
</dbReference>
<dbReference type="FunFam" id="1.10.10.10:FF:000028">
    <property type="entry name" value="Fumarate/nitrate reduction transcriptional regulator Fnr"/>
    <property type="match status" value="1"/>
</dbReference>
<reference evidence="5 6" key="1">
    <citation type="submission" date="2014-05" db="EMBL/GenBank/DDBJ databases">
        <authorList>
            <person name="Rizzardi K."/>
            <person name="Winiecka-Krusnell J."/>
            <person name="Ramliden M."/>
            <person name="Alm E."/>
            <person name="Andersson S."/>
            <person name="Byfors S."/>
        </authorList>
    </citation>
    <scope>NUCLEOTIDE SEQUENCE [LARGE SCALE GENOMIC DNA]</scope>
    <source>
        <strain evidence="5 6">LEGN</strain>
    </source>
</reference>
<sequence>MSANDDNYNSNDTECVKCSFSPFCMSYREKTRWNLFNSVVKQRHYLQKQNVFDLANHTFRSLWVIRRGALKTYQVGADGDEIIRGFYFSGEILGFEAIYTNLHLYSAASLSETVICEIPYDNFLDLLRANPDLQKHSLYLISKQLNMGSYLFSIKAEQRLAAFLMDLSNRLYPLGMQFELLIPMTRRDIGNYLRLTAETISRLLSQFKDDKIITIDHKKIQLLQPEKLKFISEH</sequence>
<dbReference type="Pfam" id="PF00027">
    <property type="entry name" value="cNMP_binding"/>
    <property type="match status" value="1"/>
</dbReference>
<dbReference type="PANTHER" id="PTHR24567:SF75">
    <property type="entry name" value="FUMARATE AND NITRATE REDUCTION REGULATORY PROTEIN"/>
    <property type="match status" value="1"/>
</dbReference>
<evidence type="ECO:0000259" key="4">
    <source>
        <dbReference type="PROSITE" id="PS51063"/>
    </source>
</evidence>
<keyword evidence="2" id="KW-0238">DNA-binding</keyword>
<evidence type="ECO:0000313" key="6">
    <source>
        <dbReference type="Proteomes" id="UP000054422"/>
    </source>
</evidence>
<dbReference type="InterPro" id="IPR050397">
    <property type="entry name" value="Env_Response_Regulators"/>
</dbReference>
<dbReference type="OrthoDB" id="7643467at2"/>
<dbReference type="InterPro" id="IPR012318">
    <property type="entry name" value="HTH_CRP"/>
</dbReference>
<dbReference type="InterPro" id="IPR018490">
    <property type="entry name" value="cNMP-bd_dom_sf"/>
</dbReference>
<dbReference type="Gene3D" id="1.10.10.10">
    <property type="entry name" value="Winged helix-like DNA-binding domain superfamily/Winged helix DNA-binding domain"/>
    <property type="match status" value="1"/>
</dbReference>
<dbReference type="SMART" id="SM00419">
    <property type="entry name" value="HTH_CRP"/>
    <property type="match status" value="1"/>
</dbReference>
<dbReference type="CDD" id="cd00092">
    <property type="entry name" value="HTH_CRP"/>
    <property type="match status" value="1"/>
</dbReference>
<protein>
    <submittedName>
        <fullName evidence="5">Transcriptional regulator</fullName>
    </submittedName>
</protein>
<name>A0A0A2SW77_9GAMM</name>
<evidence type="ECO:0000256" key="2">
    <source>
        <dbReference type="ARBA" id="ARBA00023125"/>
    </source>
</evidence>
<dbReference type="PANTHER" id="PTHR24567">
    <property type="entry name" value="CRP FAMILY TRANSCRIPTIONAL REGULATORY PROTEIN"/>
    <property type="match status" value="1"/>
</dbReference>
<dbReference type="STRING" id="1498499.EP47_04925"/>
<gene>
    <name evidence="5" type="ORF">EP47_04925</name>
</gene>
<keyword evidence="3" id="KW-0804">Transcription</keyword>
<evidence type="ECO:0000256" key="3">
    <source>
        <dbReference type="ARBA" id="ARBA00023163"/>
    </source>
</evidence>
<dbReference type="GO" id="GO:0003700">
    <property type="term" value="F:DNA-binding transcription factor activity"/>
    <property type="evidence" value="ECO:0007669"/>
    <property type="project" value="TreeGrafter"/>
</dbReference>
<dbReference type="EMBL" id="JNCF01000011">
    <property type="protein sequence ID" value="KGP63709.1"/>
    <property type="molecule type" value="Genomic_DNA"/>
</dbReference>
<dbReference type="RefSeq" id="WP_035888073.1">
    <property type="nucleotide sequence ID" value="NZ_JNCF01000011.1"/>
</dbReference>
<dbReference type="InterPro" id="IPR000595">
    <property type="entry name" value="cNMP-bd_dom"/>
</dbReference>
<dbReference type="AlphaFoldDB" id="A0A0A2SW77"/>
<dbReference type="SUPFAM" id="SSF51206">
    <property type="entry name" value="cAMP-binding domain-like"/>
    <property type="match status" value="1"/>
</dbReference>
<proteinExistence type="predicted"/>
<organism evidence="5 6">
    <name type="scientific">Legionella norrlandica</name>
    <dbReference type="NCBI Taxonomy" id="1498499"/>
    <lineage>
        <taxon>Bacteria</taxon>
        <taxon>Pseudomonadati</taxon>
        <taxon>Pseudomonadota</taxon>
        <taxon>Gammaproteobacteria</taxon>
        <taxon>Legionellales</taxon>
        <taxon>Legionellaceae</taxon>
        <taxon>Legionella</taxon>
    </lineage>
</organism>
<dbReference type="GO" id="GO:0005829">
    <property type="term" value="C:cytosol"/>
    <property type="evidence" value="ECO:0007669"/>
    <property type="project" value="TreeGrafter"/>
</dbReference>